<dbReference type="CDD" id="cd22525">
    <property type="entry name" value="KH-I_Rrp4_eukar"/>
    <property type="match status" value="1"/>
</dbReference>
<dbReference type="GO" id="GO:0000467">
    <property type="term" value="P:exonucleolytic trimming to generate mature 3'-end of 5.8S rRNA from tricistronic rRNA transcript (SSU-rRNA, 5.8S rRNA, LSU-rRNA)"/>
    <property type="evidence" value="ECO:0007669"/>
    <property type="project" value="TreeGrafter"/>
</dbReference>
<dbReference type="Proteomes" id="UP000240830">
    <property type="component" value="Unassembled WGS sequence"/>
</dbReference>
<feature type="domain" description="K Homology" evidence="2">
    <location>
        <begin position="95"/>
        <end position="131"/>
    </location>
</feature>
<comment type="subcellular location">
    <subcellularLocation>
        <location evidence="1">Nucleus</location>
    </subcellularLocation>
</comment>
<organism evidence="3 4">
    <name type="scientific">Paramicrosporidium saccamoebae</name>
    <dbReference type="NCBI Taxonomy" id="1246581"/>
    <lineage>
        <taxon>Eukaryota</taxon>
        <taxon>Fungi</taxon>
        <taxon>Fungi incertae sedis</taxon>
        <taxon>Cryptomycota</taxon>
        <taxon>Cryptomycota incertae sedis</taxon>
        <taxon>Paramicrosporidium</taxon>
    </lineage>
</organism>
<comment type="caution">
    <text evidence="3">The sequence shown here is derived from an EMBL/GenBank/DDBJ whole genome shotgun (WGS) entry which is preliminary data.</text>
</comment>
<dbReference type="GO" id="GO:0000176">
    <property type="term" value="C:nuclear exosome (RNase complex)"/>
    <property type="evidence" value="ECO:0007669"/>
    <property type="project" value="TreeGrafter"/>
</dbReference>
<dbReference type="STRING" id="1246581.A0A2H9TJ75"/>
<evidence type="ECO:0000313" key="4">
    <source>
        <dbReference type="Proteomes" id="UP000240830"/>
    </source>
</evidence>
<dbReference type="GO" id="GO:0071034">
    <property type="term" value="P:CUT catabolic process"/>
    <property type="evidence" value="ECO:0007669"/>
    <property type="project" value="TreeGrafter"/>
</dbReference>
<name>A0A2H9TJ75_9FUNG</name>
<dbReference type="GO" id="GO:0071038">
    <property type="term" value="P:TRAMP-dependent tRNA surveillance pathway"/>
    <property type="evidence" value="ECO:0007669"/>
    <property type="project" value="TreeGrafter"/>
</dbReference>
<protein>
    <submittedName>
        <fullName evidence="3">Exosome complex component RRP4</fullName>
    </submittedName>
</protein>
<dbReference type="SUPFAM" id="SSF54791">
    <property type="entry name" value="Eukaryotic type KH-domain (KH-domain type I)"/>
    <property type="match status" value="1"/>
</dbReference>
<evidence type="ECO:0000313" key="3">
    <source>
        <dbReference type="EMBL" id="PJF17809.1"/>
    </source>
</evidence>
<dbReference type="Pfam" id="PF15985">
    <property type="entry name" value="KH_6"/>
    <property type="match status" value="1"/>
</dbReference>
<dbReference type="GO" id="GO:0071035">
    <property type="term" value="P:nuclear polyadenylation-dependent rRNA catabolic process"/>
    <property type="evidence" value="ECO:0007669"/>
    <property type="project" value="TreeGrafter"/>
</dbReference>
<dbReference type="InterPro" id="IPR036612">
    <property type="entry name" value="KH_dom_type_1_sf"/>
</dbReference>
<dbReference type="InterPro" id="IPR026699">
    <property type="entry name" value="Exosome_RNA_bind1/RRP40/RRP4"/>
</dbReference>
<dbReference type="EMBL" id="MTSL01000159">
    <property type="protein sequence ID" value="PJF17809.1"/>
    <property type="molecule type" value="Genomic_DNA"/>
</dbReference>
<dbReference type="Gene3D" id="2.40.50.100">
    <property type="match status" value="1"/>
</dbReference>
<dbReference type="PANTHER" id="PTHR21321">
    <property type="entry name" value="PNAS-3 RELATED"/>
    <property type="match status" value="1"/>
</dbReference>
<accession>A0A2H9TJ75</accession>
<evidence type="ECO:0000259" key="2">
    <source>
        <dbReference type="Pfam" id="PF15985"/>
    </source>
</evidence>
<proteinExistence type="predicted"/>
<gene>
    <name evidence="3" type="ORF">PSACC_02375</name>
</gene>
<feature type="non-terminal residue" evidence="3">
    <location>
        <position position="1"/>
    </location>
</feature>
<reference evidence="3 4" key="1">
    <citation type="submission" date="2016-10" db="EMBL/GenBank/DDBJ databases">
        <title>The genome of Paramicrosporidium saccamoebae is the missing link in understanding Cryptomycota and Microsporidia evolution.</title>
        <authorList>
            <person name="Quandt C.A."/>
            <person name="Beaudet D."/>
            <person name="Corsaro D."/>
            <person name="Michel R."/>
            <person name="Corradi N."/>
            <person name="James T."/>
        </authorList>
    </citation>
    <scope>NUCLEOTIDE SEQUENCE [LARGE SCALE GENOMIC DNA]</scope>
    <source>
        <strain evidence="3 4">KSL3</strain>
    </source>
</reference>
<dbReference type="GO" id="GO:0034475">
    <property type="term" value="P:U4 snRNA 3'-end processing"/>
    <property type="evidence" value="ECO:0007669"/>
    <property type="project" value="TreeGrafter"/>
</dbReference>
<dbReference type="PANTHER" id="PTHR21321:SF4">
    <property type="entry name" value="EXOSOME COMPLEX COMPONENT RRP4"/>
    <property type="match status" value="1"/>
</dbReference>
<dbReference type="GO" id="GO:0071051">
    <property type="term" value="P:poly(A)-dependent snoRNA 3'-end processing"/>
    <property type="evidence" value="ECO:0007669"/>
    <property type="project" value="TreeGrafter"/>
</dbReference>
<dbReference type="OrthoDB" id="1650at2759"/>
<dbReference type="AlphaFoldDB" id="A0A2H9TJ75"/>
<dbReference type="GO" id="GO:0000177">
    <property type="term" value="C:cytoplasmic exosome (RNase complex)"/>
    <property type="evidence" value="ECO:0007669"/>
    <property type="project" value="TreeGrafter"/>
</dbReference>
<evidence type="ECO:0000256" key="1">
    <source>
        <dbReference type="ARBA" id="ARBA00004123"/>
    </source>
</evidence>
<sequence>VYRGHGTYCISETLVSSVAGSVERVNKLVSVKALRSRFMAEIGDVVVGRIIERRKSESDELQMRTFYSEGEIIVDGAFGIHTRNLKYGKLVTGELVNVQPNLVRRSRSHFLLLSWDVEVILGLNGYIWVGLPRKTPNEQDLDAIYSSELQPISVQQREQISRTRNCILALDKCFRSIDEDSITFVYNASSSCNIQEILHDEFLLKLSA</sequence>
<keyword evidence="4" id="KW-1185">Reference proteome</keyword>
<dbReference type="SUPFAM" id="SSF110324">
    <property type="entry name" value="Ribosomal L27 protein-like"/>
    <property type="match status" value="1"/>
</dbReference>
<dbReference type="InterPro" id="IPR004088">
    <property type="entry name" value="KH_dom_type_1"/>
</dbReference>
<dbReference type="GO" id="GO:0003723">
    <property type="term" value="F:RNA binding"/>
    <property type="evidence" value="ECO:0007669"/>
    <property type="project" value="InterPro"/>
</dbReference>